<dbReference type="AlphaFoldDB" id="A0A401YVW8"/>
<feature type="DNA-binding region" description="H-T-H motif" evidence="4">
    <location>
        <begin position="41"/>
        <end position="60"/>
    </location>
</feature>
<evidence type="ECO:0000256" key="3">
    <source>
        <dbReference type="ARBA" id="ARBA00023163"/>
    </source>
</evidence>
<dbReference type="Pfam" id="PF00440">
    <property type="entry name" value="TetR_N"/>
    <property type="match status" value="1"/>
</dbReference>
<dbReference type="PROSITE" id="PS50977">
    <property type="entry name" value="HTH_TETR_2"/>
    <property type="match status" value="1"/>
</dbReference>
<comment type="caution">
    <text evidence="6">The sequence shown here is derived from an EMBL/GenBank/DDBJ whole genome shotgun (WGS) entry which is preliminary data.</text>
</comment>
<keyword evidence="1" id="KW-0805">Transcription regulation</keyword>
<dbReference type="EMBL" id="BIFH01000029">
    <property type="protein sequence ID" value="GCD98719.1"/>
    <property type="molecule type" value="Genomic_DNA"/>
</dbReference>
<reference evidence="6 7" key="1">
    <citation type="submission" date="2018-12" db="EMBL/GenBank/DDBJ databases">
        <title>Draft genome sequence of Embleya hyalina NBRC 13850T.</title>
        <authorList>
            <person name="Komaki H."/>
            <person name="Hosoyama A."/>
            <person name="Kimura A."/>
            <person name="Ichikawa N."/>
            <person name="Tamura T."/>
        </authorList>
    </citation>
    <scope>NUCLEOTIDE SEQUENCE [LARGE SCALE GENOMIC DNA]</scope>
    <source>
        <strain evidence="6 7">NBRC 13850</strain>
    </source>
</reference>
<sequence>MPDTRRSRARARPGDGALLRGEILSAATALLDEAGDESALTLRAVAARAGVTTPSVYLHFANKRELVDAVCLAVWEDLGRRMRDAGAGVEDPYQAMRRHGAAFVRFGLEHPVQYRLLMMRPRSGEEAEWSAADACLAYVGEAIRPCLEAGVLVGDPTRLALQMLAALHGLVALYLARPDYPWPDDVETMADEVTRMAGLGSALAGRLRGPGPAPTAGAFTAAFDALADRLRPDPAAGPDGRG</sequence>
<dbReference type="InterPro" id="IPR025996">
    <property type="entry name" value="MT1864/Rv1816-like_C"/>
</dbReference>
<dbReference type="Proteomes" id="UP000286931">
    <property type="component" value="Unassembled WGS sequence"/>
</dbReference>
<gene>
    <name evidence="6" type="ORF">EHYA_06430</name>
</gene>
<evidence type="ECO:0000256" key="4">
    <source>
        <dbReference type="PROSITE-ProRule" id="PRU00335"/>
    </source>
</evidence>
<name>A0A401YVW8_9ACTN</name>
<proteinExistence type="predicted"/>
<organism evidence="6 7">
    <name type="scientific">Embleya hyalina</name>
    <dbReference type="NCBI Taxonomy" id="516124"/>
    <lineage>
        <taxon>Bacteria</taxon>
        <taxon>Bacillati</taxon>
        <taxon>Actinomycetota</taxon>
        <taxon>Actinomycetes</taxon>
        <taxon>Kitasatosporales</taxon>
        <taxon>Streptomycetaceae</taxon>
        <taxon>Embleya</taxon>
    </lineage>
</organism>
<dbReference type="InterPro" id="IPR050109">
    <property type="entry name" value="HTH-type_TetR-like_transc_reg"/>
</dbReference>
<dbReference type="RefSeq" id="WP_126640603.1">
    <property type="nucleotide sequence ID" value="NZ_BIFH01000029.1"/>
</dbReference>
<dbReference type="InterPro" id="IPR009057">
    <property type="entry name" value="Homeodomain-like_sf"/>
</dbReference>
<keyword evidence="3" id="KW-0804">Transcription</keyword>
<dbReference type="SUPFAM" id="SSF48498">
    <property type="entry name" value="Tetracyclin repressor-like, C-terminal domain"/>
    <property type="match status" value="1"/>
</dbReference>
<keyword evidence="7" id="KW-1185">Reference proteome</keyword>
<dbReference type="OrthoDB" id="8222629at2"/>
<dbReference type="InterPro" id="IPR036271">
    <property type="entry name" value="Tet_transcr_reg_TetR-rel_C_sf"/>
</dbReference>
<dbReference type="GO" id="GO:0000976">
    <property type="term" value="F:transcription cis-regulatory region binding"/>
    <property type="evidence" value="ECO:0007669"/>
    <property type="project" value="TreeGrafter"/>
</dbReference>
<dbReference type="SUPFAM" id="SSF46689">
    <property type="entry name" value="Homeodomain-like"/>
    <property type="match status" value="1"/>
</dbReference>
<evidence type="ECO:0000259" key="5">
    <source>
        <dbReference type="PROSITE" id="PS50977"/>
    </source>
</evidence>
<dbReference type="InterPro" id="IPR001647">
    <property type="entry name" value="HTH_TetR"/>
</dbReference>
<dbReference type="GO" id="GO:0003700">
    <property type="term" value="F:DNA-binding transcription factor activity"/>
    <property type="evidence" value="ECO:0007669"/>
    <property type="project" value="TreeGrafter"/>
</dbReference>
<dbReference type="PANTHER" id="PTHR30055">
    <property type="entry name" value="HTH-TYPE TRANSCRIPTIONAL REGULATOR RUTR"/>
    <property type="match status" value="1"/>
</dbReference>
<evidence type="ECO:0000313" key="7">
    <source>
        <dbReference type="Proteomes" id="UP000286931"/>
    </source>
</evidence>
<dbReference type="PANTHER" id="PTHR30055:SF234">
    <property type="entry name" value="HTH-TYPE TRANSCRIPTIONAL REGULATOR BETI"/>
    <property type="match status" value="1"/>
</dbReference>
<feature type="domain" description="HTH tetR-type" evidence="5">
    <location>
        <begin position="17"/>
        <end position="78"/>
    </location>
</feature>
<dbReference type="Gene3D" id="1.10.357.10">
    <property type="entry name" value="Tetracycline Repressor, domain 2"/>
    <property type="match status" value="1"/>
</dbReference>
<evidence type="ECO:0000256" key="1">
    <source>
        <dbReference type="ARBA" id="ARBA00023015"/>
    </source>
</evidence>
<evidence type="ECO:0000313" key="6">
    <source>
        <dbReference type="EMBL" id="GCD98719.1"/>
    </source>
</evidence>
<dbReference type="Pfam" id="PF13305">
    <property type="entry name" value="TetR_C_33"/>
    <property type="match status" value="1"/>
</dbReference>
<protein>
    <submittedName>
        <fullName evidence="6">TetR family transcriptional regulator</fullName>
    </submittedName>
</protein>
<dbReference type="Gene3D" id="1.10.10.60">
    <property type="entry name" value="Homeodomain-like"/>
    <property type="match status" value="1"/>
</dbReference>
<keyword evidence="2 4" id="KW-0238">DNA-binding</keyword>
<evidence type="ECO:0000256" key="2">
    <source>
        <dbReference type="ARBA" id="ARBA00023125"/>
    </source>
</evidence>
<accession>A0A401YVW8</accession>